<dbReference type="RefSeq" id="WP_161823105.1">
    <property type="nucleotide sequence ID" value="NZ_LSRS01000008.1"/>
</dbReference>
<dbReference type="OrthoDB" id="1799385at2"/>
<evidence type="ECO:0000313" key="2">
    <source>
        <dbReference type="EMBL" id="KAF1083915.1"/>
    </source>
</evidence>
<dbReference type="EMBL" id="LSRS01000008">
    <property type="protein sequence ID" value="KAF1083915.1"/>
    <property type="molecule type" value="Genomic_DNA"/>
</dbReference>
<evidence type="ECO:0000256" key="1">
    <source>
        <dbReference type="SAM" id="MobiDB-lite"/>
    </source>
</evidence>
<feature type="compositionally biased region" description="Polar residues" evidence="1">
    <location>
        <begin position="1"/>
        <end position="11"/>
    </location>
</feature>
<evidence type="ECO:0000313" key="3">
    <source>
        <dbReference type="Proteomes" id="UP000798488"/>
    </source>
</evidence>
<accession>A0A9D2WMV7</accession>
<comment type="caution">
    <text evidence="2">The sequence shown here is derived from an EMBL/GenBank/DDBJ whole genome shotgun (WGS) entry which is preliminary data.</text>
</comment>
<organism evidence="2 3">
    <name type="scientific">Sporotomaculum syntrophicum</name>
    <dbReference type="NCBI Taxonomy" id="182264"/>
    <lineage>
        <taxon>Bacteria</taxon>
        <taxon>Bacillati</taxon>
        <taxon>Bacillota</taxon>
        <taxon>Clostridia</taxon>
        <taxon>Eubacteriales</taxon>
        <taxon>Desulfallaceae</taxon>
        <taxon>Sporotomaculum</taxon>
    </lineage>
</organism>
<dbReference type="Proteomes" id="UP000798488">
    <property type="component" value="Unassembled WGS sequence"/>
</dbReference>
<proteinExistence type="predicted"/>
<keyword evidence="3" id="KW-1185">Reference proteome</keyword>
<evidence type="ECO:0008006" key="4">
    <source>
        <dbReference type="Google" id="ProtNLM"/>
    </source>
</evidence>
<protein>
    <recommendedName>
        <fullName evidence="4">Coat F domain protein</fullName>
    </recommendedName>
</protein>
<sequence length="85" mass="9917">MNSPYYQQQPGQIMPEPPNVNSTKDHLYLKDALSWELTAMKMLHHGARNCMDPEIRDYMDRAGQMHQMHYQILLSHLNPANTANH</sequence>
<reference evidence="2" key="1">
    <citation type="submission" date="2016-02" db="EMBL/GenBank/DDBJ databases">
        <title>Draft Genome Sequence of Sporotomaculum syntrophicum Strain FB, a Syntrophic Benzoate Degrader.</title>
        <authorList>
            <person name="Nobu M.K."/>
            <person name="Narihiro T."/>
            <person name="Qiu Y.-L."/>
            <person name="Ohashi A."/>
            <person name="Liu W.-T."/>
            <person name="Yuji S."/>
        </authorList>
    </citation>
    <scope>NUCLEOTIDE SEQUENCE</scope>
    <source>
        <strain evidence="2">FB</strain>
    </source>
</reference>
<name>A0A9D2WMV7_9FIRM</name>
<feature type="region of interest" description="Disordered" evidence="1">
    <location>
        <begin position="1"/>
        <end position="22"/>
    </location>
</feature>
<dbReference type="AlphaFoldDB" id="A0A9D2WMV7"/>
<gene>
    <name evidence="2" type="ORF">SPSYN_02827</name>
</gene>